<evidence type="ECO:0000313" key="3">
    <source>
        <dbReference type="EMBL" id="BDG74440.1"/>
    </source>
</evidence>
<dbReference type="InterPro" id="IPR001753">
    <property type="entry name" value="Enoyl-CoA_hydra/iso"/>
</dbReference>
<dbReference type="EMBL" id="AP025637">
    <property type="protein sequence ID" value="BDG74440.1"/>
    <property type="molecule type" value="Genomic_DNA"/>
</dbReference>
<dbReference type="CDD" id="cd06558">
    <property type="entry name" value="crotonase-like"/>
    <property type="match status" value="1"/>
</dbReference>
<keyword evidence="4" id="KW-1185">Reference proteome</keyword>
<dbReference type="SUPFAM" id="SSF52096">
    <property type="entry name" value="ClpP/crotonase"/>
    <property type="match status" value="1"/>
</dbReference>
<name>A0ABN6P877_9PROT</name>
<dbReference type="Pfam" id="PF00378">
    <property type="entry name" value="ECH_1"/>
    <property type="match status" value="1"/>
</dbReference>
<dbReference type="InterPro" id="IPR029045">
    <property type="entry name" value="ClpP/crotonase-like_dom_sf"/>
</dbReference>
<dbReference type="PANTHER" id="PTHR11941">
    <property type="entry name" value="ENOYL-COA HYDRATASE-RELATED"/>
    <property type="match status" value="1"/>
</dbReference>
<dbReference type="Proteomes" id="UP000831327">
    <property type="component" value="Chromosome"/>
</dbReference>
<evidence type="ECO:0008006" key="5">
    <source>
        <dbReference type="Google" id="ProtNLM"/>
    </source>
</evidence>
<dbReference type="PROSITE" id="PS00166">
    <property type="entry name" value="ENOYL_COA_HYDRATASE"/>
    <property type="match status" value="1"/>
</dbReference>
<protein>
    <recommendedName>
        <fullName evidence="5">Enoyl-CoA hydratase</fullName>
    </recommendedName>
</protein>
<evidence type="ECO:0000313" key="4">
    <source>
        <dbReference type="Proteomes" id="UP000831327"/>
    </source>
</evidence>
<evidence type="ECO:0000256" key="1">
    <source>
        <dbReference type="ARBA" id="ARBA00005254"/>
    </source>
</evidence>
<sequence length="185" mass="18548">MIEALLAALQGAGSDHSVAAIVLAGAGGSFSAGADLAEMRELAVDPAAREARSALTVALLDAPARVPRPVIAAVQGAAMGAGASLALACDAVVMAGDARLAWPEARHAMLPRLVAPVLLRHLGPKTAFDLLATGRDVSAGEALTLGLATRIAPADTLEDEACALAAAAALLPPEAMLELKRMVHA</sequence>
<proteinExistence type="inferred from homology"/>
<dbReference type="Gene3D" id="3.90.226.10">
    <property type="entry name" value="2-enoyl-CoA Hydratase, Chain A, domain 1"/>
    <property type="match status" value="1"/>
</dbReference>
<comment type="similarity">
    <text evidence="1 2">Belongs to the enoyl-CoA hydratase/isomerase family.</text>
</comment>
<reference evidence="3 4" key="1">
    <citation type="journal article" date="2016" name="Microbes Environ.">
        <title>Phylogenetically diverse aerobic anoxygenic phototrophic bacteria isolated from epilithic biofilms in Tama river, Japan.</title>
        <authorList>
            <person name="Hirose S."/>
            <person name="Matsuura K."/>
            <person name="Haruta S."/>
        </authorList>
    </citation>
    <scope>NUCLEOTIDE SEQUENCE [LARGE SCALE GENOMIC DNA]</scope>
    <source>
        <strain evidence="3 4">S08</strain>
    </source>
</reference>
<organism evidence="3 4">
    <name type="scientific">Roseomonas fluvialis</name>
    <dbReference type="NCBI Taxonomy" id="1750527"/>
    <lineage>
        <taxon>Bacteria</taxon>
        <taxon>Pseudomonadati</taxon>
        <taxon>Pseudomonadota</taxon>
        <taxon>Alphaproteobacteria</taxon>
        <taxon>Acetobacterales</taxon>
        <taxon>Roseomonadaceae</taxon>
        <taxon>Roseomonas</taxon>
    </lineage>
</organism>
<gene>
    <name evidence="3" type="ORF">Rmf_43690</name>
</gene>
<accession>A0ABN6P877</accession>
<dbReference type="PANTHER" id="PTHR11941:SF54">
    <property type="entry name" value="ENOYL-COA HYDRATASE, MITOCHONDRIAL"/>
    <property type="match status" value="1"/>
</dbReference>
<evidence type="ECO:0000256" key="2">
    <source>
        <dbReference type="RuleBase" id="RU003707"/>
    </source>
</evidence>
<dbReference type="InterPro" id="IPR018376">
    <property type="entry name" value="Enoyl-CoA_hyd/isom_CS"/>
</dbReference>